<dbReference type="EnsemblMetazoa" id="OVOC6954.2">
    <property type="protein sequence ID" value="OVOC6954.2"/>
    <property type="gene ID" value="WBGene00243763"/>
</dbReference>
<dbReference type="Proteomes" id="UP000024404">
    <property type="component" value="Unassembled WGS sequence"/>
</dbReference>
<sequence length="745" mass="84556">MSEGDSTSSYKPSSTISQIQSDSNPHVNANIPSCDKNLHHFPLMLRVSSHLKEHNLLDPLDGSMLGLTKPSECQESDLQTNYSSNLPPMHFVNDSQFLMEPLLSSSKTSHSQSSQAIEKPASISNMRIGKEVIFTGTDTTIIGDKHIERSLPKKPHILLGERSQFTTNCKAFSMPGIQTSRKISGRKNYPSLSSLAADNIAETDDEIIALKVKIDFLYAKMNEMLQKCGTGRQIHSIIQNLHENEESKLNSSNSSINNGNGHGSGHLKIANGTEESVSCKAIRDHGNAKLSRIENSQINQFVIICNQNEDETRKQPIDTMNSVEEKKLEQPKQLCDTWERSNQFERTMLRAFQKPRKYFGIYQEKISSDMEAAKDIILTGFPGEMLEQQIKNNNQSAVSNQLGKRNSSSSIKVNKNSNENRKLIFPDKKLQQQKVNAKLDENRQKIDQYNYASYKMETDDTIIAVKRIQEFWDALYIPPHIRNTKDSLNTNIHREKVIQSTRFCFPQADYLTQSPTSNIGFQQFRPDIQSSVRFDPMLCFPNVSLPTRNYNCPYFPNPYSPFSQPEPVQLLTMNQPPKQFVPTMTGSMQAFQQHPKPLMYVYFPTINSTISLTPNRLISDSLPHNSRKTKHKMVFRNNENRPMSSSCRKHLMKKSRNASVQTIFPVKSIVNVPNAISFDHATKEQSITRIKNSLYSSQQILDTEEQSMQPPNLEKFPRNAELQIPSACSVFKPPQLTAMNSHNCL</sequence>
<dbReference type="EMBL" id="CMVM020000181">
    <property type="status" value="NOT_ANNOTATED_CDS"/>
    <property type="molecule type" value="Genomic_DNA"/>
</dbReference>
<evidence type="ECO:0000313" key="2">
    <source>
        <dbReference type="EnsemblMetazoa" id="OVOC6954.1"/>
    </source>
</evidence>
<accession>A0A2K6WCL0</accession>
<reference evidence="2" key="2">
    <citation type="submission" date="2018-02" db="UniProtKB">
        <authorList>
            <consortium name="EnsemblMetazoa"/>
        </authorList>
    </citation>
    <scope>IDENTIFICATION</scope>
</reference>
<feature type="compositionally biased region" description="Polar residues" evidence="1">
    <location>
        <begin position="18"/>
        <end position="31"/>
    </location>
</feature>
<feature type="region of interest" description="Disordered" evidence="1">
    <location>
        <begin position="1"/>
        <end position="31"/>
    </location>
</feature>
<dbReference type="EnsemblMetazoa" id="OVOC6954.1">
    <property type="protein sequence ID" value="OVOC6954.1"/>
    <property type="gene ID" value="WBGene00243763"/>
</dbReference>
<name>A0A2K6WCL0_ONCVO</name>
<evidence type="ECO:0000313" key="3">
    <source>
        <dbReference type="Proteomes" id="UP000024404"/>
    </source>
</evidence>
<keyword evidence="3" id="KW-1185">Reference proteome</keyword>
<feature type="compositionally biased region" description="Low complexity" evidence="1">
    <location>
        <begin position="404"/>
        <end position="417"/>
    </location>
</feature>
<organism evidence="2 3">
    <name type="scientific">Onchocerca volvulus</name>
    <dbReference type="NCBI Taxonomy" id="6282"/>
    <lineage>
        <taxon>Eukaryota</taxon>
        <taxon>Metazoa</taxon>
        <taxon>Ecdysozoa</taxon>
        <taxon>Nematoda</taxon>
        <taxon>Chromadorea</taxon>
        <taxon>Rhabditida</taxon>
        <taxon>Spirurina</taxon>
        <taxon>Spiruromorpha</taxon>
        <taxon>Filarioidea</taxon>
        <taxon>Onchocercidae</taxon>
        <taxon>Onchocerca</taxon>
    </lineage>
</organism>
<protein>
    <submittedName>
        <fullName evidence="2">Uncharacterized protein</fullName>
    </submittedName>
</protein>
<dbReference type="AlphaFoldDB" id="A0A2K6WCL0"/>
<reference evidence="3" key="1">
    <citation type="submission" date="2013-10" db="EMBL/GenBank/DDBJ databases">
        <title>Genome sequencing of Onchocerca volvulus.</title>
        <authorList>
            <person name="Cotton J."/>
            <person name="Tsai J."/>
            <person name="Stanley E."/>
            <person name="Tracey A."/>
            <person name="Holroyd N."/>
            <person name="Lustigman S."/>
            <person name="Berriman M."/>
        </authorList>
    </citation>
    <scope>NUCLEOTIDE SEQUENCE</scope>
</reference>
<feature type="region of interest" description="Disordered" evidence="1">
    <location>
        <begin position="399"/>
        <end position="418"/>
    </location>
</feature>
<dbReference type="OMA" id="CTWENND"/>
<evidence type="ECO:0000256" key="1">
    <source>
        <dbReference type="SAM" id="MobiDB-lite"/>
    </source>
</evidence>
<proteinExistence type="predicted"/>
<feature type="compositionally biased region" description="Low complexity" evidence="1">
    <location>
        <begin position="1"/>
        <end position="17"/>
    </location>
</feature>